<protein>
    <submittedName>
        <fullName evidence="1">Uncharacterized protein</fullName>
    </submittedName>
</protein>
<accession>A0A182XRQ0</accession>
<organism evidence="1 2">
    <name type="scientific">Anopheles quadriannulatus</name>
    <name type="common">Mosquito</name>
    <dbReference type="NCBI Taxonomy" id="34691"/>
    <lineage>
        <taxon>Eukaryota</taxon>
        <taxon>Metazoa</taxon>
        <taxon>Ecdysozoa</taxon>
        <taxon>Arthropoda</taxon>
        <taxon>Hexapoda</taxon>
        <taxon>Insecta</taxon>
        <taxon>Pterygota</taxon>
        <taxon>Neoptera</taxon>
        <taxon>Endopterygota</taxon>
        <taxon>Diptera</taxon>
        <taxon>Nematocera</taxon>
        <taxon>Culicoidea</taxon>
        <taxon>Culicidae</taxon>
        <taxon>Anophelinae</taxon>
        <taxon>Anopheles</taxon>
    </lineage>
</organism>
<dbReference type="Proteomes" id="UP000076407">
    <property type="component" value="Unassembled WGS sequence"/>
</dbReference>
<evidence type="ECO:0000313" key="1">
    <source>
        <dbReference type="EnsemblMetazoa" id="AQUA014522-PA"/>
    </source>
</evidence>
<sequence length="50" mass="6092">MQNPSNWRFGNQRRCHTVYWDQNAQIANARSVRYARTKRWKDRFAAAQVH</sequence>
<dbReference type="EnsemblMetazoa" id="AQUA014522-RA">
    <property type="protein sequence ID" value="AQUA014522-PA"/>
    <property type="gene ID" value="AQUA014522"/>
</dbReference>
<proteinExistence type="predicted"/>
<evidence type="ECO:0000313" key="2">
    <source>
        <dbReference type="Proteomes" id="UP000076407"/>
    </source>
</evidence>
<reference evidence="1" key="1">
    <citation type="submission" date="2020-05" db="UniProtKB">
        <authorList>
            <consortium name="EnsemblMetazoa"/>
        </authorList>
    </citation>
    <scope>IDENTIFICATION</scope>
    <source>
        <strain evidence="1">SANGQUA</strain>
    </source>
</reference>
<dbReference type="VEuPathDB" id="VectorBase:AQUA014522"/>
<keyword evidence="2" id="KW-1185">Reference proteome</keyword>
<name>A0A182XRQ0_ANOQN</name>
<dbReference type="AlphaFoldDB" id="A0A182XRQ0"/>